<dbReference type="Proteomes" id="UP000703590">
    <property type="component" value="Unassembled WGS sequence"/>
</dbReference>
<dbReference type="EMBL" id="JAFHKK010000011">
    <property type="protein sequence ID" value="MBN2964409.1"/>
    <property type="molecule type" value="Genomic_DNA"/>
</dbReference>
<keyword evidence="2" id="KW-1185">Reference proteome</keyword>
<evidence type="ECO:0000313" key="1">
    <source>
        <dbReference type="EMBL" id="MBN2964409.1"/>
    </source>
</evidence>
<proteinExistence type="predicted"/>
<reference evidence="1" key="2">
    <citation type="submission" date="2021-02" db="EMBL/GenBank/DDBJ databases">
        <authorList>
            <person name="Merkel A.Y."/>
        </authorList>
    </citation>
    <scope>NUCLEOTIDE SEQUENCE</scope>
    <source>
        <strain evidence="1">T05b</strain>
    </source>
</reference>
<protein>
    <submittedName>
        <fullName evidence="1">FeoB-associated Cys-rich membrane protein</fullName>
    </submittedName>
</protein>
<reference evidence="1" key="1">
    <citation type="submission" date="2021-02" db="EMBL/GenBank/DDBJ databases">
        <title>Sulfurospirillum tamanensis sp. nov.</title>
        <authorList>
            <person name="Frolova A."/>
            <person name="Merkel A."/>
            <person name="Slobodkin A."/>
        </authorList>
    </citation>
    <scope>NUCLEOTIDE SEQUENCE</scope>
    <source>
        <strain evidence="1">T05b</strain>
    </source>
</reference>
<name>A0ABS2WRW7_9BACT</name>
<gene>
    <name evidence="1" type="ORF">JWV37_06425</name>
</gene>
<dbReference type="RefSeq" id="WP_205458959.1">
    <property type="nucleotide sequence ID" value="NZ_JAFHKK010000011.1"/>
</dbReference>
<organism evidence="1 2">
    <name type="scientific">Sulfurospirillum tamanense</name>
    <dbReference type="NCBI Taxonomy" id="2813362"/>
    <lineage>
        <taxon>Bacteria</taxon>
        <taxon>Pseudomonadati</taxon>
        <taxon>Campylobacterota</taxon>
        <taxon>Epsilonproteobacteria</taxon>
        <taxon>Campylobacterales</taxon>
        <taxon>Sulfurospirillaceae</taxon>
        <taxon>Sulfurospirillum</taxon>
    </lineage>
</organism>
<accession>A0ABS2WRW7</accession>
<sequence length="43" mass="4496">METVILVLIALGAGAYIYYSLFKKKGCNCSGGGSCASKKPKQP</sequence>
<comment type="caution">
    <text evidence="1">The sequence shown here is derived from an EMBL/GenBank/DDBJ whole genome shotgun (WGS) entry which is preliminary data.</text>
</comment>
<evidence type="ECO:0000313" key="2">
    <source>
        <dbReference type="Proteomes" id="UP000703590"/>
    </source>
</evidence>